<comment type="caution">
    <text evidence="2">The sequence shown here is derived from an EMBL/GenBank/DDBJ whole genome shotgun (WGS) entry which is preliminary data.</text>
</comment>
<dbReference type="CDD" id="cd02440">
    <property type="entry name" value="AdoMet_MTases"/>
    <property type="match status" value="1"/>
</dbReference>
<name>A0AAJ0BVR8_9PEZI</name>
<dbReference type="RefSeq" id="XP_060281379.1">
    <property type="nucleotide sequence ID" value="XM_060428496.1"/>
</dbReference>
<dbReference type="Proteomes" id="UP001244011">
    <property type="component" value="Unassembled WGS sequence"/>
</dbReference>
<dbReference type="GeneID" id="85311683"/>
<evidence type="ECO:0000313" key="2">
    <source>
        <dbReference type="EMBL" id="KAK1765166.1"/>
    </source>
</evidence>
<dbReference type="SUPFAM" id="SSF53335">
    <property type="entry name" value="S-adenosyl-L-methionine-dependent methyltransferases"/>
    <property type="match status" value="1"/>
</dbReference>
<dbReference type="InterPro" id="IPR050508">
    <property type="entry name" value="Methyltransf_Superfamily"/>
</dbReference>
<protein>
    <submittedName>
        <fullName evidence="2">Methyltransferase domain-containing protein</fullName>
    </submittedName>
</protein>
<gene>
    <name evidence="2" type="ORF">QBC33DRAFT_544839</name>
</gene>
<dbReference type="Pfam" id="PF13649">
    <property type="entry name" value="Methyltransf_25"/>
    <property type="match status" value="1"/>
</dbReference>
<dbReference type="InterPro" id="IPR041698">
    <property type="entry name" value="Methyltransf_25"/>
</dbReference>
<organism evidence="2 3">
    <name type="scientific">Phialemonium atrogriseum</name>
    <dbReference type="NCBI Taxonomy" id="1093897"/>
    <lineage>
        <taxon>Eukaryota</taxon>
        <taxon>Fungi</taxon>
        <taxon>Dikarya</taxon>
        <taxon>Ascomycota</taxon>
        <taxon>Pezizomycotina</taxon>
        <taxon>Sordariomycetes</taxon>
        <taxon>Sordariomycetidae</taxon>
        <taxon>Cephalothecales</taxon>
        <taxon>Cephalothecaceae</taxon>
        <taxon>Phialemonium</taxon>
    </lineage>
</organism>
<dbReference type="EMBL" id="MU839016">
    <property type="protein sequence ID" value="KAK1765166.1"/>
    <property type="molecule type" value="Genomic_DNA"/>
</dbReference>
<keyword evidence="2" id="KW-0808">Transferase</keyword>
<evidence type="ECO:0000259" key="1">
    <source>
        <dbReference type="Pfam" id="PF13649"/>
    </source>
</evidence>
<sequence>MSHLSRVLALSSSDTGEMRAIYDDWAPTYEKDLADDSQDYVAPAIASTYVAKSLGAERISDKVEILDAGCGTGLVGMHLARLGAKIIDGIDLSQGMLDVARKTGVYRSLETADLSKPLSQKTDSYDVVSCIGTLTQGHVGPGALDEFVRVVKGGGVIVATVLDSIWTEGGYEAKVQGLVTEGKVRLVNSQREDSRRGAGVMARMVVLQVL</sequence>
<keyword evidence="2" id="KW-0489">Methyltransferase</keyword>
<evidence type="ECO:0000313" key="3">
    <source>
        <dbReference type="Proteomes" id="UP001244011"/>
    </source>
</evidence>
<reference evidence="2" key="1">
    <citation type="submission" date="2023-06" db="EMBL/GenBank/DDBJ databases">
        <title>Genome-scale phylogeny and comparative genomics of the fungal order Sordariales.</title>
        <authorList>
            <consortium name="Lawrence Berkeley National Laboratory"/>
            <person name="Hensen N."/>
            <person name="Bonometti L."/>
            <person name="Westerberg I."/>
            <person name="Brannstrom I.O."/>
            <person name="Guillou S."/>
            <person name="Cros-Aarteil S."/>
            <person name="Calhoun S."/>
            <person name="Haridas S."/>
            <person name="Kuo A."/>
            <person name="Mondo S."/>
            <person name="Pangilinan J."/>
            <person name="Riley R."/>
            <person name="Labutti K."/>
            <person name="Andreopoulos B."/>
            <person name="Lipzen A."/>
            <person name="Chen C."/>
            <person name="Yanf M."/>
            <person name="Daum C."/>
            <person name="Ng V."/>
            <person name="Clum A."/>
            <person name="Steindorff A."/>
            <person name="Ohm R."/>
            <person name="Martin F."/>
            <person name="Silar P."/>
            <person name="Natvig D."/>
            <person name="Lalanne C."/>
            <person name="Gautier V."/>
            <person name="Ament-Velasquez S.L."/>
            <person name="Kruys A."/>
            <person name="Hutchinson M.I."/>
            <person name="Powell A.J."/>
            <person name="Barry K."/>
            <person name="Miller A.N."/>
            <person name="Grigoriev I.V."/>
            <person name="Debuchy R."/>
            <person name="Gladieux P."/>
            <person name="Thoren M.H."/>
            <person name="Johannesson H."/>
        </authorList>
    </citation>
    <scope>NUCLEOTIDE SEQUENCE</scope>
    <source>
        <strain evidence="2">8032-3</strain>
    </source>
</reference>
<dbReference type="AlphaFoldDB" id="A0AAJ0BVR8"/>
<keyword evidence="3" id="KW-1185">Reference proteome</keyword>
<proteinExistence type="predicted"/>
<accession>A0AAJ0BVR8</accession>
<dbReference type="PANTHER" id="PTHR42912">
    <property type="entry name" value="METHYLTRANSFERASE"/>
    <property type="match status" value="1"/>
</dbReference>
<dbReference type="Gene3D" id="3.40.50.150">
    <property type="entry name" value="Vaccinia Virus protein VP39"/>
    <property type="match status" value="1"/>
</dbReference>
<feature type="domain" description="Methyltransferase" evidence="1">
    <location>
        <begin position="65"/>
        <end position="155"/>
    </location>
</feature>
<dbReference type="InterPro" id="IPR029063">
    <property type="entry name" value="SAM-dependent_MTases_sf"/>
</dbReference>
<dbReference type="GO" id="GO:0008168">
    <property type="term" value="F:methyltransferase activity"/>
    <property type="evidence" value="ECO:0007669"/>
    <property type="project" value="UniProtKB-KW"/>
</dbReference>
<dbReference type="GO" id="GO:0032259">
    <property type="term" value="P:methylation"/>
    <property type="evidence" value="ECO:0007669"/>
    <property type="project" value="UniProtKB-KW"/>
</dbReference>